<proteinExistence type="inferred from homology"/>
<dbReference type="Proteomes" id="UP001596072">
    <property type="component" value="Unassembled WGS sequence"/>
</dbReference>
<dbReference type="CDD" id="cd06558">
    <property type="entry name" value="crotonase-like"/>
    <property type="match status" value="1"/>
</dbReference>
<dbReference type="InterPro" id="IPR018376">
    <property type="entry name" value="Enoyl-CoA_hyd/isom_CS"/>
</dbReference>
<keyword evidence="4" id="KW-1185">Reference proteome</keyword>
<evidence type="ECO:0000313" key="3">
    <source>
        <dbReference type="EMBL" id="MFC5728080.1"/>
    </source>
</evidence>
<sequence>MKPAELNLETLRLEQEGRVLTAYYSSPPLNFVTTAFLGDLDQLTRAVDRDSSVGAVVLASDVEGRFLTHADAGELGAMADLPLPELPAGAVLPFWKLVNRAIGLPGGAPAAQRGGPMGIGLLWGHRWKKTILRMNRSGVVYLAAISGPALGGGHEIALACDLRYAADDPRVVLGQIETLAGIIPGGGGTQRLPRLIGTGRALELILEGAPVDVHRAYELGLVHRVVATDELLEETQATAARLANRSPSAVAAAKRCVYGATDRPLRSGLDRELAAFLSTGSSAYSKRAFKEFATDFQALADTPFVADPAPWVDGTRITQGDD</sequence>
<dbReference type="SUPFAM" id="SSF52096">
    <property type="entry name" value="ClpP/crotonase"/>
    <property type="match status" value="1"/>
</dbReference>
<comment type="caution">
    <text evidence="3">The sequence shown here is derived from an EMBL/GenBank/DDBJ whole genome shotgun (WGS) entry which is preliminary data.</text>
</comment>
<reference evidence="4" key="1">
    <citation type="journal article" date="2019" name="Int. J. Syst. Evol. Microbiol.">
        <title>The Global Catalogue of Microorganisms (GCM) 10K type strain sequencing project: providing services to taxonomists for standard genome sequencing and annotation.</title>
        <authorList>
            <consortium name="The Broad Institute Genomics Platform"/>
            <consortium name="The Broad Institute Genome Sequencing Center for Infectious Disease"/>
            <person name="Wu L."/>
            <person name="Ma J."/>
        </authorList>
    </citation>
    <scope>NUCLEOTIDE SEQUENCE [LARGE SCALE GENOMIC DNA]</scope>
    <source>
        <strain evidence="4">YIM 94188</strain>
    </source>
</reference>
<dbReference type="InterPro" id="IPR001753">
    <property type="entry name" value="Enoyl-CoA_hydra/iso"/>
</dbReference>
<dbReference type="Pfam" id="PF00378">
    <property type="entry name" value="ECH_1"/>
    <property type="match status" value="1"/>
</dbReference>
<dbReference type="Gene3D" id="3.90.226.10">
    <property type="entry name" value="2-enoyl-CoA Hydratase, Chain A, domain 1"/>
    <property type="match status" value="1"/>
</dbReference>
<evidence type="ECO:0000313" key="4">
    <source>
        <dbReference type="Proteomes" id="UP001596072"/>
    </source>
</evidence>
<comment type="similarity">
    <text evidence="1 2">Belongs to the enoyl-CoA hydratase/isomerase family.</text>
</comment>
<dbReference type="PROSITE" id="PS00166">
    <property type="entry name" value="ENOYL_COA_HYDRATASE"/>
    <property type="match status" value="1"/>
</dbReference>
<dbReference type="RefSeq" id="WP_136431735.1">
    <property type="nucleotide sequence ID" value="NZ_JBHSNS010000001.1"/>
</dbReference>
<name>A0ABW0ZHE4_9ACTN</name>
<dbReference type="InterPro" id="IPR029045">
    <property type="entry name" value="ClpP/crotonase-like_dom_sf"/>
</dbReference>
<dbReference type="PANTHER" id="PTHR11941:SF54">
    <property type="entry name" value="ENOYL-COA HYDRATASE, MITOCHONDRIAL"/>
    <property type="match status" value="1"/>
</dbReference>
<dbReference type="EMBL" id="JBHSNS010000001">
    <property type="protein sequence ID" value="MFC5728080.1"/>
    <property type="molecule type" value="Genomic_DNA"/>
</dbReference>
<gene>
    <name evidence="3" type="ORF">ACFPQB_04075</name>
</gene>
<dbReference type="PANTHER" id="PTHR11941">
    <property type="entry name" value="ENOYL-COA HYDRATASE-RELATED"/>
    <property type="match status" value="1"/>
</dbReference>
<evidence type="ECO:0000256" key="2">
    <source>
        <dbReference type="RuleBase" id="RU003707"/>
    </source>
</evidence>
<accession>A0ABW0ZHE4</accession>
<protein>
    <submittedName>
        <fullName evidence="3">Enoyl-CoA hydratase/isomerase family protein</fullName>
    </submittedName>
</protein>
<evidence type="ECO:0000256" key="1">
    <source>
        <dbReference type="ARBA" id="ARBA00005254"/>
    </source>
</evidence>
<organism evidence="3 4">
    <name type="scientific">Nocardioides vastitatis</name>
    <dbReference type="NCBI Taxonomy" id="2568655"/>
    <lineage>
        <taxon>Bacteria</taxon>
        <taxon>Bacillati</taxon>
        <taxon>Actinomycetota</taxon>
        <taxon>Actinomycetes</taxon>
        <taxon>Propionibacteriales</taxon>
        <taxon>Nocardioidaceae</taxon>
        <taxon>Nocardioides</taxon>
    </lineage>
</organism>